<proteinExistence type="predicted"/>
<keyword evidence="3" id="KW-1185">Reference proteome</keyword>
<comment type="caution">
    <text evidence="2">The sequence shown here is derived from an EMBL/GenBank/DDBJ whole genome shotgun (WGS) entry which is preliminary data.</text>
</comment>
<evidence type="ECO:0000313" key="3">
    <source>
        <dbReference type="Proteomes" id="UP000823775"/>
    </source>
</evidence>
<gene>
    <name evidence="2" type="ORF">HAX54_037096</name>
</gene>
<keyword evidence="1" id="KW-0472">Membrane</keyword>
<name>A0ABS8SH45_DATST</name>
<organism evidence="2 3">
    <name type="scientific">Datura stramonium</name>
    <name type="common">Jimsonweed</name>
    <name type="synonym">Common thornapple</name>
    <dbReference type="NCBI Taxonomy" id="4076"/>
    <lineage>
        <taxon>Eukaryota</taxon>
        <taxon>Viridiplantae</taxon>
        <taxon>Streptophyta</taxon>
        <taxon>Embryophyta</taxon>
        <taxon>Tracheophyta</taxon>
        <taxon>Spermatophyta</taxon>
        <taxon>Magnoliopsida</taxon>
        <taxon>eudicotyledons</taxon>
        <taxon>Gunneridae</taxon>
        <taxon>Pentapetalae</taxon>
        <taxon>asterids</taxon>
        <taxon>lamiids</taxon>
        <taxon>Solanales</taxon>
        <taxon>Solanaceae</taxon>
        <taxon>Solanoideae</taxon>
        <taxon>Datureae</taxon>
        <taxon>Datura</taxon>
    </lineage>
</organism>
<feature type="transmembrane region" description="Helical" evidence="1">
    <location>
        <begin position="108"/>
        <end position="133"/>
    </location>
</feature>
<keyword evidence="1" id="KW-1133">Transmembrane helix</keyword>
<protein>
    <submittedName>
        <fullName evidence="2">Uncharacterized protein</fullName>
    </submittedName>
</protein>
<dbReference type="EMBL" id="JACEIK010000494">
    <property type="protein sequence ID" value="MCD7458074.1"/>
    <property type="molecule type" value="Genomic_DNA"/>
</dbReference>
<evidence type="ECO:0000256" key="1">
    <source>
        <dbReference type="SAM" id="Phobius"/>
    </source>
</evidence>
<dbReference type="Proteomes" id="UP000823775">
    <property type="component" value="Unassembled WGS sequence"/>
</dbReference>
<reference evidence="2 3" key="1">
    <citation type="journal article" date="2021" name="BMC Genomics">
        <title>Datura genome reveals duplications of psychoactive alkaloid biosynthetic genes and high mutation rate following tissue culture.</title>
        <authorList>
            <person name="Rajewski A."/>
            <person name="Carter-House D."/>
            <person name="Stajich J."/>
            <person name="Litt A."/>
        </authorList>
    </citation>
    <scope>NUCLEOTIDE SEQUENCE [LARGE SCALE GENOMIC DNA]</scope>
    <source>
        <strain evidence="2">AR-01</strain>
    </source>
</reference>
<evidence type="ECO:0000313" key="2">
    <source>
        <dbReference type="EMBL" id="MCD7458074.1"/>
    </source>
</evidence>
<feature type="transmembrane region" description="Helical" evidence="1">
    <location>
        <begin position="41"/>
        <end position="62"/>
    </location>
</feature>
<sequence length="137" mass="15312">MFFFLFLEPLGLRPTFSFFISISPLPLTKPTALGNSPFSPTFLFLFLEPFGLPSLFFFFIRIPCPLPSITLTVAEIPTFSSTLLLLFLEPFGLPFSSNPWSSPFFELTTLALAATFSKKGTAILLTIQIPLILKLRI</sequence>
<accession>A0ABS8SH45</accession>
<keyword evidence="1" id="KW-0812">Transmembrane</keyword>
<feature type="transmembrane region" description="Helical" evidence="1">
    <location>
        <begin position="69"/>
        <end position="88"/>
    </location>
</feature>